<gene>
    <name evidence="2" type="ORF">B723_16290</name>
</gene>
<dbReference type="RefSeq" id="WP_017337686.1">
    <property type="nucleotide sequence ID" value="NZ_CP010945.1"/>
</dbReference>
<evidence type="ECO:0000313" key="2">
    <source>
        <dbReference type="EMBL" id="AKV07889.1"/>
    </source>
</evidence>
<dbReference type="Proteomes" id="UP000017175">
    <property type="component" value="Chromosome"/>
</dbReference>
<dbReference type="OrthoDB" id="9151394at2"/>
<dbReference type="InterPro" id="IPR028207">
    <property type="entry name" value="DNA_pol_B_palm_palm"/>
</dbReference>
<accession>A0A0K1QQ52</accession>
<dbReference type="AlphaFoldDB" id="A0A0K1QQ52"/>
<protein>
    <recommendedName>
        <fullName evidence="1">DNA polymerase beta palm domain-containing protein</fullName>
    </recommendedName>
</protein>
<dbReference type="Pfam" id="PF14792">
    <property type="entry name" value="DNA_pol_B_palm"/>
    <property type="match status" value="1"/>
</dbReference>
<proteinExistence type="predicted"/>
<dbReference type="EMBL" id="CP010945">
    <property type="protein sequence ID" value="AKV07889.1"/>
    <property type="molecule type" value="Genomic_DNA"/>
</dbReference>
<dbReference type="InterPro" id="IPR043519">
    <property type="entry name" value="NT_sf"/>
</dbReference>
<sequence length="418" mass="46665">MAALEKRYPRESFTKKLERICQRLDEASTRTIAHKDFFNKPATSQVQITSLWVVGSYARGAMTCGDLDLVIEHRLVEGHHPAPRTITKTFFGALPYVSYYFGKPESSTSGVVFPDAVPIWTEPGCDWGAAINSIKPVTSAGRATRETDSIPLRPEQLYMEPERLQGIATQEKEGLLEWEFVEFTAADLEPVPLEEISHRDKKLLRIAPMMAKKSLVLIPAIIRLMKKHERFGIWESSDSYRVKLDCGATALHLGRPVLPYNAFDDEPTIKQYVLIPHVSAKGPNGAWIIRRGPNHPDTQALANRYAYYLGSPGTPETVAYRDRTKIWSTEMLELFNTQEEAEEFAAMLDEGSEWPATEIGRAEGLALISLFALVDVVEIGDHQLAITRTGAAYFDRDKATMDEIAAALPLATQISAEA</sequence>
<organism evidence="2 3">
    <name type="scientific">Pseudomonas fluorescens NCIMB 11764</name>
    <dbReference type="NCBI Taxonomy" id="1221522"/>
    <lineage>
        <taxon>Bacteria</taxon>
        <taxon>Pseudomonadati</taxon>
        <taxon>Pseudomonadota</taxon>
        <taxon>Gammaproteobacteria</taxon>
        <taxon>Pseudomonadales</taxon>
        <taxon>Pseudomonadaceae</taxon>
        <taxon>Pseudomonas</taxon>
    </lineage>
</organism>
<evidence type="ECO:0000259" key="1">
    <source>
        <dbReference type="Pfam" id="PF14792"/>
    </source>
</evidence>
<evidence type="ECO:0000313" key="3">
    <source>
        <dbReference type="Proteomes" id="UP000017175"/>
    </source>
</evidence>
<name>A0A0K1QQ52_PSEFL</name>
<feature type="domain" description="DNA polymerase beta palm" evidence="1">
    <location>
        <begin position="37"/>
        <end position="82"/>
    </location>
</feature>
<reference evidence="2 3" key="1">
    <citation type="journal article" date="2012" name="J. Bacteriol.">
        <title>Draft genome sequence of the cyanide-utilizing bacterium Pseudomonas fluorescens strain NCIMB 11764.</title>
        <authorList>
            <person name="Vilo C.A."/>
            <person name="Benedik M.J."/>
            <person name="Kunz D.A."/>
            <person name="Dong Q."/>
        </authorList>
    </citation>
    <scope>NUCLEOTIDE SEQUENCE [LARGE SCALE GENOMIC DNA]</scope>
    <source>
        <strain evidence="2 3">NCIMB 11764</strain>
    </source>
</reference>
<dbReference type="SUPFAM" id="SSF81301">
    <property type="entry name" value="Nucleotidyltransferase"/>
    <property type="match status" value="1"/>
</dbReference>